<evidence type="ECO:0008006" key="3">
    <source>
        <dbReference type="Google" id="ProtNLM"/>
    </source>
</evidence>
<gene>
    <name evidence="1" type="ORF">MuYL_0284</name>
</gene>
<evidence type="ECO:0000313" key="1">
    <source>
        <dbReference type="EMBL" id="ASU32187.1"/>
    </source>
</evidence>
<organism evidence="1 2">
    <name type="scientific">Mucilaginibacter xinganensis</name>
    <dbReference type="NCBI Taxonomy" id="1234841"/>
    <lineage>
        <taxon>Bacteria</taxon>
        <taxon>Pseudomonadati</taxon>
        <taxon>Bacteroidota</taxon>
        <taxon>Sphingobacteriia</taxon>
        <taxon>Sphingobacteriales</taxon>
        <taxon>Sphingobacteriaceae</taxon>
        <taxon>Mucilaginibacter</taxon>
    </lineage>
</organism>
<protein>
    <recommendedName>
        <fullName evidence="3">YtxH domain-containing protein</fullName>
    </recommendedName>
</protein>
<name>A0A223NQS5_9SPHI</name>
<evidence type="ECO:0000313" key="2">
    <source>
        <dbReference type="Proteomes" id="UP000215002"/>
    </source>
</evidence>
<sequence>MIVGAAVGLGINYITKKNADGRSIIEDLTDNAPEWLDKVKQLADSTLEKVGKTAEDFKTNF</sequence>
<dbReference type="KEGG" id="muc:MuYL_0284"/>
<dbReference type="EMBL" id="CP022743">
    <property type="protein sequence ID" value="ASU32187.1"/>
    <property type="molecule type" value="Genomic_DNA"/>
</dbReference>
<reference evidence="1 2" key="1">
    <citation type="submission" date="2017-08" db="EMBL/GenBank/DDBJ databases">
        <title>Complete genome sequence of Mucilaginibacter sp. strain BJC16-A31.</title>
        <authorList>
            <consortium name="Henan University of Science and Technology"/>
            <person name="You X."/>
        </authorList>
    </citation>
    <scope>NUCLEOTIDE SEQUENCE [LARGE SCALE GENOMIC DNA]</scope>
    <source>
        <strain evidence="1 2">BJC16-A31</strain>
    </source>
</reference>
<accession>A0A223NQS5</accession>
<dbReference type="Proteomes" id="UP000215002">
    <property type="component" value="Chromosome"/>
</dbReference>
<keyword evidence="2" id="KW-1185">Reference proteome</keyword>
<proteinExistence type="predicted"/>
<dbReference type="AlphaFoldDB" id="A0A223NQS5"/>